<dbReference type="Proteomes" id="UP000321567">
    <property type="component" value="Unassembled WGS sequence"/>
</dbReference>
<accession>A0A512HAM0</accession>
<dbReference type="AlphaFoldDB" id="A0A512HAM0"/>
<feature type="domain" description="HAMP" evidence="14">
    <location>
        <begin position="345"/>
        <end position="398"/>
    </location>
</feature>
<evidence type="ECO:0000256" key="8">
    <source>
        <dbReference type="ARBA" id="ARBA00023224"/>
    </source>
</evidence>
<keyword evidence="16" id="KW-1185">Reference proteome</keyword>
<keyword evidence="5 11" id="KW-0812">Transmembrane</keyword>
<proteinExistence type="inferred from homology"/>
<feature type="transmembrane region" description="Helical" evidence="11">
    <location>
        <begin position="13"/>
        <end position="35"/>
    </location>
</feature>
<keyword evidence="3" id="KW-0145">Chemotaxis</keyword>
<keyword evidence="2" id="KW-1003">Cell membrane</keyword>
<dbReference type="PROSITE" id="PS50111">
    <property type="entry name" value="CHEMOTAXIS_TRANSDUC_2"/>
    <property type="match status" value="1"/>
</dbReference>
<evidence type="ECO:0000259" key="14">
    <source>
        <dbReference type="PROSITE" id="PS50885"/>
    </source>
</evidence>
<keyword evidence="7 11" id="KW-0472">Membrane</keyword>
<dbReference type="PANTHER" id="PTHR32089">
    <property type="entry name" value="METHYL-ACCEPTING CHEMOTAXIS PROTEIN MCPB"/>
    <property type="match status" value="1"/>
</dbReference>
<organism evidence="15 16">
    <name type="scientific">Pararhodospirillum oryzae</name>
    <dbReference type="NCBI Taxonomy" id="478448"/>
    <lineage>
        <taxon>Bacteria</taxon>
        <taxon>Pseudomonadati</taxon>
        <taxon>Pseudomonadota</taxon>
        <taxon>Alphaproteobacteria</taxon>
        <taxon>Rhodospirillales</taxon>
        <taxon>Rhodospirillaceae</taxon>
        <taxon>Pararhodospirillum</taxon>
    </lineage>
</organism>
<evidence type="ECO:0000259" key="12">
    <source>
        <dbReference type="PROSITE" id="PS50111"/>
    </source>
</evidence>
<evidence type="ECO:0000256" key="4">
    <source>
        <dbReference type="ARBA" id="ARBA00022519"/>
    </source>
</evidence>
<comment type="subcellular location">
    <subcellularLocation>
        <location evidence="1">Cell inner membrane</location>
        <topology evidence="1">Multi-pass membrane protein</topology>
    </subcellularLocation>
</comment>
<dbReference type="Pfam" id="PF02743">
    <property type="entry name" value="dCache_1"/>
    <property type="match status" value="1"/>
</dbReference>
<evidence type="ECO:0000256" key="3">
    <source>
        <dbReference type="ARBA" id="ARBA00022500"/>
    </source>
</evidence>
<dbReference type="GO" id="GO:0005886">
    <property type="term" value="C:plasma membrane"/>
    <property type="evidence" value="ECO:0007669"/>
    <property type="project" value="UniProtKB-SubCell"/>
</dbReference>
<evidence type="ECO:0000259" key="13">
    <source>
        <dbReference type="PROSITE" id="PS50192"/>
    </source>
</evidence>
<evidence type="ECO:0000256" key="10">
    <source>
        <dbReference type="PROSITE-ProRule" id="PRU00284"/>
    </source>
</evidence>
<dbReference type="InterPro" id="IPR004089">
    <property type="entry name" value="MCPsignal_dom"/>
</dbReference>
<dbReference type="PROSITE" id="PS50192">
    <property type="entry name" value="T_SNARE"/>
    <property type="match status" value="1"/>
</dbReference>
<evidence type="ECO:0000256" key="1">
    <source>
        <dbReference type="ARBA" id="ARBA00004429"/>
    </source>
</evidence>
<feature type="transmembrane region" description="Helical" evidence="11">
    <location>
        <begin position="321"/>
        <end position="344"/>
    </location>
</feature>
<dbReference type="Pfam" id="PF00672">
    <property type="entry name" value="HAMP"/>
    <property type="match status" value="1"/>
</dbReference>
<dbReference type="Gene3D" id="3.30.450.20">
    <property type="entry name" value="PAS domain"/>
    <property type="match status" value="2"/>
</dbReference>
<sequence length="694" mass="72672">MILAGPLKLEGKIILSATLAVVLCAMVTTGVTVWLSRGVAERSAITLVNEIAENQGGRIQLDLSAALERARSVANGVEAEIASGTPRRETVNEMLRLIAEQNRHYAGTWLDMAPNAFDGRDAAFADHAAGGPILGLPGTGRMSLLWLPDGDRIVADDSAGIPFDEVKEKEYYKAAAQSHADLVTEPYLDDMTRLLMASAVVPVVQGERVLGVAGIDFSLSGLTDIVNTHHPLDAGFLAVLSGTGLYVAHPDSGKLAREADDLPGDVRDAITRGQAYGGRVSLNGKVYYLHVVPIRIGHSARAWSVMVAVPLPAIMAKANQLTLITIVIGLAGAGLASLGAWIVGRSIARPVKGMTGSMSALAAGDVNTPIPALKKKDEVGEMARAVDVFKQTMIRTRALDEAQRQEWAAREARARRLEALQRDFEHQGGTLIDALAAAAAELEETARALHGIADHTTRQSVAVAASAEQSTGNVETVAGATGDLTTSINDIRAQATQATQVAQSALDEARQTDTTVNALADSAQRIGDIVDMIRTIAGQTNLLALNATIEAARAGEAGKGFSVVANEVKSLANQTARATEGIVGQIGEIRAIAGTSVQSLQDIARTIEGMHAIAATIAQSVERQGSATQDISSNIAEAAQGARETASRAGEIRQGAGETAAAAAKVLTAAAQVARQSREISEQMQLFLHGVREA</sequence>
<dbReference type="PROSITE" id="PS50885">
    <property type="entry name" value="HAMP"/>
    <property type="match status" value="1"/>
</dbReference>
<protein>
    <submittedName>
        <fullName evidence="15">Chemotaxis protein</fullName>
    </submittedName>
</protein>
<dbReference type="PANTHER" id="PTHR32089:SF112">
    <property type="entry name" value="LYSOZYME-LIKE PROTEIN-RELATED"/>
    <property type="match status" value="1"/>
</dbReference>
<evidence type="ECO:0000313" key="16">
    <source>
        <dbReference type="Proteomes" id="UP000321567"/>
    </source>
</evidence>
<evidence type="ECO:0000256" key="2">
    <source>
        <dbReference type="ARBA" id="ARBA00022475"/>
    </source>
</evidence>
<dbReference type="CDD" id="cd12913">
    <property type="entry name" value="PDC1_MCP_like"/>
    <property type="match status" value="1"/>
</dbReference>
<name>A0A512HAM0_9PROT</name>
<dbReference type="GO" id="GO:0006935">
    <property type="term" value="P:chemotaxis"/>
    <property type="evidence" value="ECO:0007669"/>
    <property type="project" value="UniProtKB-KW"/>
</dbReference>
<evidence type="ECO:0000256" key="6">
    <source>
        <dbReference type="ARBA" id="ARBA00022989"/>
    </source>
</evidence>
<dbReference type="EMBL" id="BJZO01000083">
    <property type="protein sequence ID" value="GEO82497.1"/>
    <property type="molecule type" value="Genomic_DNA"/>
</dbReference>
<keyword evidence="8 10" id="KW-0807">Transducer</keyword>
<dbReference type="SUPFAM" id="SSF58104">
    <property type="entry name" value="Methyl-accepting chemotaxis protein (MCP) signaling domain"/>
    <property type="match status" value="1"/>
</dbReference>
<dbReference type="Pfam" id="PF00015">
    <property type="entry name" value="MCPsignal"/>
    <property type="match status" value="1"/>
</dbReference>
<feature type="domain" description="Methyl-accepting transducer" evidence="12">
    <location>
        <begin position="438"/>
        <end position="674"/>
    </location>
</feature>
<dbReference type="CDD" id="cd06225">
    <property type="entry name" value="HAMP"/>
    <property type="match status" value="1"/>
</dbReference>
<evidence type="ECO:0000256" key="5">
    <source>
        <dbReference type="ARBA" id="ARBA00022692"/>
    </source>
</evidence>
<dbReference type="Gene3D" id="6.10.340.10">
    <property type="match status" value="1"/>
</dbReference>
<evidence type="ECO:0000256" key="11">
    <source>
        <dbReference type="SAM" id="Phobius"/>
    </source>
</evidence>
<evidence type="ECO:0000256" key="9">
    <source>
        <dbReference type="ARBA" id="ARBA00029447"/>
    </source>
</evidence>
<evidence type="ECO:0000256" key="7">
    <source>
        <dbReference type="ARBA" id="ARBA00023136"/>
    </source>
</evidence>
<comment type="similarity">
    <text evidence="9">Belongs to the methyl-accepting chemotaxis (MCP) protein family.</text>
</comment>
<dbReference type="SMART" id="SM00304">
    <property type="entry name" value="HAMP"/>
    <property type="match status" value="1"/>
</dbReference>
<keyword evidence="4" id="KW-0997">Cell inner membrane</keyword>
<dbReference type="InterPro" id="IPR033479">
    <property type="entry name" value="dCache_1"/>
</dbReference>
<reference evidence="15 16" key="1">
    <citation type="submission" date="2019-07" db="EMBL/GenBank/DDBJ databases">
        <title>Whole genome shotgun sequence of Rhodospirillum oryzae NBRC 107573.</title>
        <authorList>
            <person name="Hosoyama A."/>
            <person name="Uohara A."/>
            <person name="Ohji S."/>
            <person name="Ichikawa N."/>
        </authorList>
    </citation>
    <scope>NUCLEOTIDE SEQUENCE [LARGE SCALE GENOMIC DNA]</scope>
    <source>
        <strain evidence="15 16">NBRC 107573</strain>
    </source>
</reference>
<comment type="caution">
    <text evidence="15">The sequence shown here is derived from an EMBL/GenBank/DDBJ whole genome shotgun (WGS) entry which is preliminary data.</text>
</comment>
<gene>
    <name evidence="15" type="ORF">ROR02_26280</name>
</gene>
<evidence type="ECO:0000313" key="15">
    <source>
        <dbReference type="EMBL" id="GEO82497.1"/>
    </source>
</evidence>
<dbReference type="Gene3D" id="1.10.287.950">
    <property type="entry name" value="Methyl-accepting chemotaxis protein"/>
    <property type="match status" value="1"/>
</dbReference>
<keyword evidence="6 11" id="KW-1133">Transmembrane helix</keyword>
<dbReference type="RefSeq" id="WP_170245114.1">
    <property type="nucleotide sequence ID" value="NZ_BJZO01000083.1"/>
</dbReference>
<feature type="domain" description="T-SNARE coiled-coil homology" evidence="13">
    <location>
        <begin position="590"/>
        <end position="652"/>
    </location>
</feature>
<dbReference type="GO" id="GO:0007165">
    <property type="term" value="P:signal transduction"/>
    <property type="evidence" value="ECO:0007669"/>
    <property type="project" value="UniProtKB-KW"/>
</dbReference>
<dbReference type="InterPro" id="IPR000727">
    <property type="entry name" value="T_SNARE_dom"/>
</dbReference>
<dbReference type="SMART" id="SM00283">
    <property type="entry name" value="MA"/>
    <property type="match status" value="1"/>
</dbReference>
<dbReference type="InterPro" id="IPR003660">
    <property type="entry name" value="HAMP_dom"/>
</dbReference>